<keyword evidence="2" id="KW-1185">Reference proteome</keyword>
<evidence type="ECO:0000313" key="1">
    <source>
        <dbReference type="EMBL" id="CAG6397532.1"/>
    </source>
</evidence>
<reference evidence="1" key="1">
    <citation type="submission" date="2021-05" db="EMBL/GenBank/DDBJ databases">
        <authorList>
            <person name="Arsene-Ploetze F."/>
        </authorList>
    </citation>
    <scope>NUCLEOTIDE SEQUENCE</scope>
    <source>
        <strain evidence="1">DSM 42138</strain>
    </source>
</reference>
<gene>
    <name evidence="1" type="ORF">SCOCK_560042</name>
</gene>
<comment type="caution">
    <text evidence="1">The sequence shown here is derived from an EMBL/GenBank/DDBJ whole genome shotgun (WGS) entry which is preliminary data.</text>
</comment>
<protein>
    <submittedName>
        <fullName evidence="1">Uncharacterized protein</fullName>
    </submittedName>
</protein>
<dbReference type="Proteomes" id="UP001152519">
    <property type="component" value="Unassembled WGS sequence"/>
</dbReference>
<evidence type="ECO:0000313" key="2">
    <source>
        <dbReference type="Proteomes" id="UP001152519"/>
    </source>
</evidence>
<organism evidence="1 2">
    <name type="scientific">Actinacidiphila cocklensis</name>
    <dbReference type="NCBI Taxonomy" id="887465"/>
    <lineage>
        <taxon>Bacteria</taxon>
        <taxon>Bacillati</taxon>
        <taxon>Actinomycetota</taxon>
        <taxon>Actinomycetes</taxon>
        <taxon>Kitasatosporales</taxon>
        <taxon>Streptomycetaceae</taxon>
        <taxon>Actinacidiphila</taxon>
    </lineage>
</organism>
<name>A0A9W4DWZ0_9ACTN</name>
<proteinExistence type="predicted"/>
<dbReference type="AlphaFoldDB" id="A0A9W4DWZ0"/>
<sequence length="70" mass="7750">MLGGPFFTDDAAPFYLEEIGRVVNDFPLARRLRRVEVERSVLSAEAAAVGAASTIFHATFTPRLRGRERA</sequence>
<accession>A0A9W4DWZ0</accession>
<dbReference type="EMBL" id="CAJSLV010000088">
    <property type="protein sequence ID" value="CAG6397532.1"/>
    <property type="molecule type" value="Genomic_DNA"/>
</dbReference>